<protein>
    <submittedName>
        <fullName evidence="3">SpoIIIE family cell division protein</fullName>
    </submittedName>
</protein>
<feature type="compositionally biased region" description="Basic and acidic residues" evidence="2">
    <location>
        <begin position="210"/>
        <end position="230"/>
    </location>
</feature>
<accession>A0A2X2M606</accession>
<feature type="region of interest" description="Disordered" evidence="2">
    <location>
        <begin position="56"/>
        <end position="115"/>
    </location>
</feature>
<feature type="coiled-coil region" evidence="1">
    <location>
        <begin position="281"/>
        <end position="312"/>
    </location>
</feature>
<feature type="compositionally biased region" description="Acidic residues" evidence="2">
    <location>
        <begin position="169"/>
        <end position="203"/>
    </location>
</feature>
<keyword evidence="3" id="KW-0131">Cell cycle</keyword>
<sequence>MLHKLLKKLDVNENVKCFKSVDLKKRLQQKREEHKNEEQDAIQRAIDEMYAKQAERYVGDSSLNDDSDLTDNSTEASQLHTNEIEDEAVSNDENKKASIQNEDTDDTHVDESPYNYEEVSLNQVSTTKQLSDDEVTVSDVTSQRQSALQHNVEVNNQDELKNQSRLIADSEEDGATNEEEYSGSQIDDAEFYELNDTEVDEDTTSNSEDNTNRDASEMHVDAPKTQEHAVTESQVNNIDKTVDNEIELAPRHKKDDQTNLSVNSLKTNDVNDGHVVEDSSMNEIEKQNAEITENVQNEAAESKQNVEEKTIENVNPKKQTEKVSTLSKRPFNVVMTPSDKKRMMDRKSIQKSMCLN</sequence>
<feature type="region of interest" description="Disordered" evidence="2">
    <location>
        <begin position="168"/>
        <end position="239"/>
    </location>
</feature>
<proteinExistence type="predicted"/>
<dbReference type="EMBL" id="UAUX01000018">
    <property type="protein sequence ID" value="SQA00469.1"/>
    <property type="molecule type" value="Genomic_DNA"/>
</dbReference>
<reference evidence="3 4" key="1">
    <citation type="submission" date="2018-06" db="EMBL/GenBank/DDBJ databases">
        <authorList>
            <consortium name="Pathogen Informatics"/>
            <person name="Doyle S."/>
        </authorList>
    </citation>
    <scope>NUCLEOTIDE SEQUENCE [LARGE SCALE GENOMIC DNA]</scope>
    <source>
        <strain evidence="3 4">NCTC7878</strain>
    </source>
</reference>
<gene>
    <name evidence="3" type="ORF">NCTC7878_03636</name>
</gene>
<keyword evidence="3" id="KW-0132">Cell division</keyword>
<evidence type="ECO:0000313" key="4">
    <source>
        <dbReference type="Proteomes" id="UP000249913"/>
    </source>
</evidence>
<evidence type="ECO:0000256" key="1">
    <source>
        <dbReference type="SAM" id="Coils"/>
    </source>
</evidence>
<keyword evidence="1" id="KW-0175">Coiled coil</keyword>
<organism evidence="3 4">
    <name type="scientific">Staphylococcus aureus</name>
    <dbReference type="NCBI Taxonomy" id="1280"/>
    <lineage>
        <taxon>Bacteria</taxon>
        <taxon>Bacillati</taxon>
        <taxon>Bacillota</taxon>
        <taxon>Bacilli</taxon>
        <taxon>Bacillales</taxon>
        <taxon>Staphylococcaceae</taxon>
        <taxon>Staphylococcus</taxon>
    </lineage>
</organism>
<feature type="compositionally biased region" description="Polar residues" evidence="2">
    <location>
        <begin position="313"/>
        <end position="327"/>
    </location>
</feature>
<evidence type="ECO:0000313" key="3">
    <source>
        <dbReference type="EMBL" id="SQA00469.1"/>
    </source>
</evidence>
<name>A0A2X2M606_STAAU</name>
<dbReference type="AlphaFoldDB" id="A0A2X2M606"/>
<feature type="compositionally biased region" description="Basic and acidic residues" evidence="2">
    <location>
        <begin position="338"/>
        <end position="348"/>
    </location>
</feature>
<feature type="region of interest" description="Disordered" evidence="2">
    <location>
        <begin position="313"/>
        <end position="356"/>
    </location>
</feature>
<dbReference type="GO" id="GO:0051301">
    <property type="term" value="P:cell division"/>
    <property type="evidence" value="ECO:0007669"/>
    <property type="project" value="UniProtKB-KW"/>
</dbReference>
<evidence type="ECO:0000256" key="2">
    <source>
        <dbReference type="SAM" id="MobiDB-lite"/>
    </source>
</evidence>
<dbReference type="Proteomes" id="UP000249913">
    <property type="component" value="Unassembled WGS sequence"/>
</dbReference>